<protein>
    <submittedName>
        <fullName evidence="1">Glycosyltransferase</fullName>
        <ecNumber evidence="1">2.4.-.-</ecNumber>
    </submittedName>
</protein>
<evidence type="ECO:0000313" key="2">
    <source>
        <dbReference type="Proteomes" id="UP001210231"/>
    </source>
</evidence>
<organism evidence="1 2">
    <name type="scientific">Polluticaenibacter yanchengensis</name>
    <dbReference type="NCBI Taxonomy" id="3014562"/>
    <lineage>
        <taxon>Bacteria</taxon>
        <taxon>Pseudomonadati</taxon>
        <taxon>Bacteroidota</taxon>
        <taxon>Chitinophagia</taxon>
        <taxon>Chitinophagales</taxon>
        <taxon>Chitinophagaceae</taxon>
        <taxon>Polluticaenibacter</taxon>
    </lineage>
</organism>
<keyword evidence="2" id="KW-1185">Reference proteome</keyword>
<accession>A0ABT4UP03</accession>
<name>A0ABT4UP03_9BACT</name>
<dbReference type="SUPFAM" id="SSF53756">
    <property type="entry name" value="UDP-Glycosyltransferase/glycogen phosphorylase"/>
    <property type="match status" value="1"/>
</dbReference>
<comment type="caution">
    <text evidence="1">The sequence shown here is derived from an EMBL/GenBank/DDBJ whole genome shotgun (WGS) entry which is preliminary data.</text>
</comment>
<keyword evidence="1" id="KW-0808">Transferase</keyword>
<keyword evidence="1" id="KW-0328">Glycosyltransferase</keyword>
<proteinExistence type="predicted"/>
<dbReference type="EMBL" id="JAQGEF010000022">
    <property type="protein sequence ID" value="MDA3616077.1"/>
    <property type="molecule type" value="Genomic_DNA"/>
</dbReference>
<gene>
    <name evidence="1" type="ORF">O3P16_14775</name>
</gene>
<reference evidence="1 2" key="1">
    <citation type="submission" date="2022-12" db="EMBL/GenBank/DDBJ databases">
        <title>Chitinophagaceae gen. sp. nov., a new member of the family Chitinophagaceae, isolated from soil in a chemical factory.</title>
        <authorList>
            <person name="Ke Z."/>
        </authorList>
    </citation>
    <scope>NUCLEOTIDE SEQUENCE [LARGE SCALE GENOMIC DNA]</scope>
    <source>
        <strain evidence="1 2">LY-5</strain>
    </source>
</reference>
<evidence type="ECO:0000313" key="1">
    <source>
        <dbReference type="EMBL" id="MDA3616077.1"/>
    </source>
</evidence>
<dbReference type="Proteomes" id="UP001210231">
    <property type="component" value="Unassembled WGS sequence"/>
</dbReference>
<dbReference type="GO" id="GO:0016757">
    <property type="term" value="F:glycosyltransferase activity"/>
    <property type="evidence" value="ECO:0007669"/>
    <property type="project" value="UniProtKB-KW"/>
</dbReference>
<sequence>MVNILVIGLVWPEPTSSAAGWRMLQILESLQLIPDSHITFASAAAKSPYSFRLDTIQIEEKAIELNNPSFDDFIQLLQPDIVVYDRFVTEEQFGWRVHENCPRALTILDTEDLHFLRQARTIAVKKQTAADYYNEFTIREISSILRCDLSVMISTFEIDLLVSQFNIQKDALIYLPFLEENITNDISDKWKTFEERQHFTFIGNFLHEPNYQAVLQLKLEIWPQLKKLLPNSELHIYGAYAHHKALQLHNPKERFFIKGRCDNARQTISNYKLLLAPIHFGAGVKGKFIDAMQTGTPSVTTETGAESMHENLNWPGYIAADSSSFISETIALYNNKSLWINAQNNCQPIINTLYSKQLFQSGFIEAVSQCLKDLDKFRNQHFIREILLSNTNQAKKYMSLWIEAKNK</sequence>
<dbReference type="EC" id="2.4.-.-" evidence="1"/>
<dbReference type="RefSeq" id="WP_407032407.1">
    <property type="nucleotide sequence ID" value="NZ_JAQGEF010000022.1"/>
</dbReference>
<dbReference type="Gene3D" id="3.40.50.2000">
    <property type="entry name" value="Glycogen Phosphorylase B"/>
    <property type="match status" value="1"/>
</dbReference>
<dbReference type="Pfam" id="PF13692">
    <property type="entry name" value="Glyco_trans_1_4"/>
    <property type="match status" value="1"/>
</dbReference>